<dbReference type="EMBL" id="BAABHS010000011">
    <property type="protein sequence ID" value="GAA4967506.1"/>
    <property type="molecule type" value="Genomic_DNA"/>
</dbReference>
<keyword evidence="5" id="KW-1185">Reference proteome</keyword>
<evidence type="ECO:0000259" key="3">
    <source>
        <dbReference type="PROSITE" id="PS50943"/>
    </source>
</evidence>
<evidence type="ECO:0000313" key="5">
    <source>
        <dbReference type="Proteomes" id="UP001500466"/>
    </source>
</evidence>
<evidence type="ECO:0000256" key="2">
    <source>
        <dbReference type="SAM" id="MobiDB-lite"/>
    </source>
</evidence>
<sequence length="150" mass="15682">MADFAADIATAPETVAAEQAVPDKAVPRAPVADPRPAAAPRFPTRVIRPAAPAREPLWRHALGEQFRALRHQRGETLAETAARAGVSPQYLSEVERGIKEPSSEMIAAVGGALGVGLVDLTLAVADRVRRTYPTAQAGAAVGRTAFALAV</sequence>
<name>A0ABP9HCF6_9ACTN</name>
<dbReference type="Proteomes" id="UP001500466">
    <property type="component" value="Unassembled WGS sequence"/>
</dbReference>
<organism evidence="4 5">
    <name type="scientific">Yinghuangia aomiensis</name>
    <dbReference type="NCBI Taxonomy" id="676205"/>
    <lineage>
        <taxon>Bacteria</taxon>
        <taxon>Bacillati</taxon>
        <taxon>Actinomycetota</taxon>
        <taxon>Actinomycetes</taxon>
        <taxon>Kitasatosporales</taxon>
        <taxon>Streptomycetaceae</taxon>
        <taxon>Yinghuangia</taxon>
    </lineage>
</organism>
<comment type="caution">
    <text evidence="4">The sequence shown here is derived from an EMBL/GenBank/DDBJ whole genome shotgun (WGS) entry which is preliminary data.</text>
</comment>
<dbReference type="PROSITE" id="PS50943">
    <property type="entry name" value="HTH_CROC1"/>
    <property type="match status" value="1"/>
</dbReference>
<protein>
    <recommendedName>
        <fullName evidence="3">HTH cro/C1-type domain-containing protein</fullName>
    </recommendedName>
</protein>
<dbReference type="SMART" id="SM00530">
    <property type="entry name" value="HTH_XRE"/>
    <property type="match status" value="1"/>
</dbReference>
<dbReference type="CDD" id="cd00093">
    <property type="entry name" value="HTH_XRE"/>
    <property type="match status" value="1"/>
</dbReference>
<dbReference type="SUPFAM" id="SSF47413">
    <property type="entry name" value="lambda repressor-like DNA-binding domains"/>
    <property type="match status" value="1"/>
</dbReference>
<feature type="compositionally biased region" description="Low complexity" evidence="2">
    <location>
        <begin position="20"/>
        <end position="44"/>
    </location>
</feature>
<dbReference type="InterPro" id="IPR001387">
    <property type="entry name" value="Cro/C1-type_HTH"/>
</dbReference>
<feature type="domain" description="HTH cro/C1-type" evidence="3">
    <location>
        <begin position="66"/>
        <end position="120"/>
    </location>
</feature>
<dbReference type="PANTHER" id="PTHR46797">
    <property type="entry name" value="HTH-TYPE TRANSCRIPTIONAL REGULATOR"/>
    <property type="match status" value="1"/>
</dbReference>
<dbReference type="InterPro" id="IPR050807">
    <property type="entry name" value="TransReg_Diox_bact_type"/>
</dbReference>
<keyword evidence="1" id="KW-0238">DNA-binding</keyword>
<reference evidence="5" key="1">
    <citation type="journal article" date="2019" name="Int. J. Syst. Evol. Microbiol.">
        <title>The Global Catalogue of Microorganisms (GCM) 10K type strain sequencing project: providing services to taxonomists for standard genome sequencing and annotation.</title>
        <authorList>
            <consortium name="The Broad Institute Genomics Platform"/>
            <consortium name="The Broad Institute Genome Sequencing Center for Infectious Disease"/>
            <person name="Wu L."/>
            <person name="Ma J."/>
        </authorList>
    </citation>
    <scope>NUCLEOTIDE SEQUENCE [LARGE SCALE GENOMIC DNA]</scope>
    <source>
        <strain evidence="5">JCM 17986</strain>
    </source>
</reference>
<dbReference type="Pfam" id="PF13560">
    <property type="entry name" value="HTH_31"/>
    <property type="match status" value="1"/>
</dbReference>
<dbReference type="InterPro" id="IPR010982">
    <property type="entry name" value="Lambda_DNA-bd_dom_sf"/>
</dbReference>
<dbReference type="Gene3D" id="1.10.260.40">
    <property type="entry name" value="lambda repressor-like DNA-binding domains"/>
    <property type="match status" value="1"/>
</dbReference>
<evidence type="ECO:0000256" key="1">
    <source>
        <dbReference type="ARBA" id="ARBA00023125"/>
    </source>
</evidence>
<evidence type="ECO:0000313" key="4">
    <source>
        <dbReference type="EMBL" id="GAA4967506.1"/>
    </source>
</evidence>
<accession>A0ABP9HCF6</accession>
<proteinExistence type="predicted"/>
<feature type="region of interest" description="Disordered" evidence="2">
    <location>
        <begin position="16"/>
        <end position="44"/>
    </location>
</feature>
<gene>
    <name evidence="4" type="ORF">GCM10023205_35550</name>
</gene>
<dbReference type="RefSeq" id="WP_345676483.1">
    <property type="nucleotide sequence ID" value="NZ_BAABHS010000011.1"/>
</dbReference>
<dbReference type="PANTHER" id="PTHR46797:SF1">
    <property type="entry name" value="METHYLPHOSPHONATE SYNTHASE"/>
    <property type="match status" value="1"/>
</dbReference>